<dbReference type="GO" id="GO:0006357">
    <property type="term" value="P:regulation of transcription by RNA polymerase II"/>
    <property type="evidence" value="ECO:0007669"/>
    <property type="project" value="TreeGrafter"/>
</dbReference>
<reference evidence="9 10" key="1">
    <citation type="journal article" date="2010" name="Cell">
        <title>The genome of Naegleria gruberi illuminates early eukaryotic versatility.</title>
        <authorList>
            <person name="Fritz-Laylin L.K."/>
            <person name="Prochnik S.E."/>
            <person name="Ginger M.L."/>
            <person name="Dacks J.B."/>
            <person name="Carpenter M.L."/>
            <person name="Field M.C."/>
            <person name="Kuo A."/>
            <person name="Paredez A."/>
            <person name="Chapman J."/>
            <person name="Pham J."/>
            <person name="Shu S."/>
            <person name="Neupane R."/>
            <person name="Cipriano M."/>
            <person name="Mancuso J."/>
            <person name="Tu H."/>
            <person name="Salamov A."/>
            <person name="Lindquist E."/>
            <person name="Shapiro H."/>
            <person name="Lucas S."/>
            <person name="Grigoriev I.V."/>
            <person name="Cande W.Z."/>
            <person name="Fulton C."/>
            <person name="Rokhsar D.S."/>
            <person name="Dawson S.C."/>
        </authorList>
    </citation>
    <scope>NUCLEOTIDE SEQUENCE [LARGE SCALE GENOMIC DNA]</scope>
    <source>
        <strain evidence="9 10">NEG-M</strain>
    </source>
</reference>
<keyword evidence="5" id="KW-0804">Transcription</keyword>
<dbReference type="InterPro" id="IPR006594">
    <property type="entry name" value="LisH"/>
</dbReference>
<keyword evidence="6" id="KW-0539">Nucleus</keyword>
<evidence type="ECO:0000256" key="5">
    <source>
        <dbReference type="ARBA" id="ARBA00023163"/>
    </source>
</evidence>
<keyword evidence="4" id="KW-0805">Transcription regulation</keyword>
<feature type="compositionally biased region" description="Low complexity" evidence="8">
    <location>
        <begin position="98"/>
        <end position="126"/>
    </location>
</feature>
<evidence type="ECO:0000256" key="8">
    <source>
        <dbReference type="SAM" id="MobiDB-lite"/>
    </source>
</evidence>
<dbReference type="SMART" id="SM00320">
    <property type="entry name" value="WD40"/>
    <property type="match status" value="8"/>
</dbReference>
<dbReference type="PROSITE" id="PS50082">
    <property type="entry name" value="WD_REPEATS_2"/>
    <property type="match status" value="6"/>
</dbReference>
<evidence type="ECO:0000313" key="9">
    <source>
        <dbReference type="EMBL" id="EFC44970.1"/>
    </source>
</evidence>
<dbReference type="OrthoDB" id="1367865at2759"/>
<dbReference type="PANTHER" id="PTHR22846">
    <property type="entry name" value="WD40 REPEAT PROTEIN"/>
    <property type="match status" value="1"/>
</dbReference>
<evidence type="ECO:0000256" key="4">
    <source>
        <dbReference type="ARBA" id="ARBA00023015"/>
    </source>
</evidence>
<dbReference type="PROSITE" id="PS50294">
    <property type="entry name" value="WD_REPEATS_REGION"/>
    <property type="match status" value="6"/>
</dbReference>
<dbReference type="PANTHER" id="PTHR22846:SF2">
    <property type="entry name" value="F-BOX-LIKE_WD REPEAT-CONTAINING PROTEIN EBI"/>
    <property type="match status" value="1"/>
</dbReference>
<dbReference type="FunFam" id="1.20.960.30:FF:000001">
    <property type="entry name" value="F-box-like/WD repeat-containing protein TBL1XR1"/>
    <property type="match status" value="1"/>
</dbReference>
<dbReference type="Pfam" id="PF08513">
    <property type="entry name" value="LisH"/>
    <property type="match status" value="1"/>
</dbReference>
<organism evidence="10">
    <name type="scientific">Naegleria gruberi</name>
    <name type="common">Amoeba</name>
    <dbReference type="NCBI Taxonomy" id="5762"/>
    <lineage>
        <taxon>Eukaryota</taxon>
        <taxon>Discoba</taxon>
        <taxon>Heterolobosea</taxon>
        <taxon>Tetramitia</taxon>
        <taxon>Eutetramitia</taxon>
        <taxon>Vahlkampfiidae</taxon>
        <taxon>Naegleria</taxon>
    </lineage>
</organism>
<dbReference type="SUPFAM" id="SSF50978">
    <property type="entry name" value="WD40 repeat-like"/>
    <property type="match status" value="1"/>
</dbReference>
<dbReference type="STRING" id="5762.D2VDV8"/>
<dbReference type="InterPro" id="IPR020472">
    <property type="entry name" value="WD40_PAC1"/>
</dbReference>
<dbReference type="Gene3D" id="1.20.960.30">
    <property type="match status" value="1"/>
</dbReference>
<dbReference type="PROSITE" id="PS00678">
    <property type="entry name" value="WD_REPEATS_1"/>
    <property type="match status" value="2"/>
</dbReference>
<dbReference type="InterPro" id="IPR045183">
    <property type="entry name" value="Ebi-like"/>
</dbReference>
<dbReference type="GO" id="GO:0000118">
    <property type="term" value="C:histone deacetylase complex"/>
    <property type="evidence" value="ECO:0007669"/>
    <property type="project" value="TreeGrafter"/>
</dbReference>
<evidence type="ECO:0000256" key="1">
    <source>
        <dbReference type="ARBA" id="ARBA00004123"/>
    </source>
</evidence>
<proteinExistence type="predicted"/>
<name>D2VDV8_NAEGR</name>
<keyword evidence="3" id="KW-0677">Repeat</keyword>
<feature type="repeat" description="WD" evidence="7">
    <location>
        <begin position="332"/>
        <end position="373"/>
    </location>
</feature>
<dbReference type="OMA" id="KWNKCGN"/>
<dbReference type="CDD" id="cd00200">
    <property type="entry name" value="WD40"/>
    <property type="match status" value="1"/>
</dbReference>
<feature type="repeat" description="WD" evidence="7">
    <location>
        <begin position="415"/>
        <end position="456"/>
    </location>
</feature>
<dbReference type="InterPro" id="IPR019775">
    <property type="entry name" value="WD40_repeat_CS"/>
</dbReference>
<dbReference type="InterPro" id="IPR001680">
    <property type="entry name" value="WD40_rpt"/>
</dbReference>
<feature type="repeat" description="WD" evidence="7">
    <location>
        <begin position="229"/>
        <end position="263"/>
    </location>
</feature>
<evidence type="ECO:0000256" key="2">
    <source>
        <dbReference type="ARBA" id="ARBA00022574"/>
    </source>
</evidence>
<dbReference type="InterPro" id="IPR036322">
    <property type="entry name" value="WD40_repeat_dom_sf"/>
</dbReference>
<dbReference type="SMART" id="SM00667">
    <property type="entry name" value="LisH"/>
    <property type="match status" value="1"/>
</dbReference>
<dbReference type="eggNOG" id="KOG0273">
    <property type="taxonomic scope" value="Eukaryota"/>
</dbReference>
<accession>D2VDV8</accession>
<keyword evidence="2 7" id="KW-0853">WD repeat</keyword>
<dbReference type="Pfam" id="PF00400">
    <property type="entry name" value="WD40"/>
    <property type="match status" value="6"/>
</dbReference>
<feature type="compositionally biased region" description="Low complexity" evidence="8">
    <location>
        <begin position="141"/>
        <end position="155"/>
    </location>
</feature>
<dbReference type="GeneID" id="8850278"/>
<dbReference type="AlphaFoldDB" id="D2VDV8"/>
<dbReference type="Gene3D" id="2.130.10.10">
    <property type="entry name" value="YVTN repeat-like/Quinoprotein amine dehydrogenase"/>
    <property type="match status" value="1"/>
</dbReference>
<protein>
    <submittedName>
        <fullName evidence="9">Predicted protein</fullName>
    </submittedName>
</protein>
<sequence>MTFRNLSSDEVNFMIYRYLQESGFKHSAFSFASESNVQSCGIRGAEVPPGALISFLQKGIQYLEVETKLRNKSDQQVQFDTVFEMLLPDVPKENLKETNSSSNSSNPTNPNNTTTTASTTSTTNTTQRRKNSSSEKANVRTSSNANGNSGTNSSGRPSKKQKQNTTTPATTSSTAVTTSGTSLASNGSHNSLATHDEESAAVMVIDEGHLYHSEANTSTIIPDSLVTKLKGHTHEVFICAWNPARSNVLASGSGDSTARIWELVKDEVGPRAAPLHPLVLNHGDNTATGELQASTKDVTTLDWSGDGKRLATGSYDGKARIWSEDGRLRCILDQHKGPIFSLKWNKAGNYLLSGSVDNTSIVWDVENNQVKQQFAHHSAPTLDVDWRTNTSFATCSTDRMIYVYELGTSNPTRTFSGHEDEVNAIRWSPNGKLLASCSDDFTAKIWSYDSQKCVWDFKEHTKEIYTIKWSPTGPGTDYPNKNTVLASASFDASIKLWDPIAGKCLHSLTKHTDPVYSVAFSPDGKYLASGSFDRYLHIWSVHDGKLVRTYHGSGSIFEVCWNATGDKVAACFSNSITEEFNVCVLDFRM</sequence>
<dbReference type="EMBL" id="GG738865">
    <property type="protein sequence ID" value="EFC44970.1"/>
    <property type="molecule type" value="Genomic_DNA"/>
</dbReference>
<dbReference type="PRINTS" id="PR00320">
    <property type="entry name" value="GPROTEINBRPT"/>
</dbReference>
<dbReference type="KEGG" id="ngr:NAEGRDRAFT_33285"/>
<comment type="subcellular location">
    <subcellularLocation>
        <location evidence="1">Nucleus</location>
    </subcellularLocation>
</comment>
<evidence type="ECO:0000256" key="3">
    <source>
        <dbReference type="ARBA" id="ARBA00022737"/>
    </source>
</evidence>
<dbReference type="Proteomes" id="UP000006671">
    <property type="component" value="Unassembled WGS sequence"/>
</dbReference>
<feature type="repeat" description="WD" evidence="7">
    <location>
        <begin position="457"/>
        <end position="507"/>
    </location>
</feature>
<keyword evidence="10" id="KW-1185">Reference proteome</keyword>
<dbReference type="InParanoid" id="D2VDV8"/>
<gene>
    <name evidence="9" type="ORF">NAEGRDRAFT_33285</name>
</gene>
<dbReference type="InterPro" id="IPR015943">
    <property type="entry name" value="WD40/YVTN_repeat-like_dom_sf"/>
</dbReference>
<feature type="compositionally biased region" description="Low complexity" evidence="8">
    <location>
        <begin position="165"/>
        <end position="185"/>
    </location>
</feature>
<evidence type="ECO:0000256" key="6">
    <source>
        <dbReference type="ARBA" id="ARBA00023242"/>
    </source>
</evidence>
<feature type="repeat" description="WD" evidence="7">
    <location>
        <begin position="508"/>
        <end position="549"/>
    </location>
</feature>
<dbReference type="FunFam" id="2.130.10.10:FF:000218">
    <property type="entry name" value="WD40 repeat-containing protein HOS15"/>
    <property type="match status" value="1"/>
</dbReference>
<dbReference type="PROSITE" id="PS50896">
    <property type="entry name" value="LISH"/>
    <property type="match status" value="1"/>
</dbReference>
<feature type="region of interest" description="Disordered" evidence="8">
    <location>
        <begin position="93"/>
        <end position="191"/>
    </location>
</feature>
<dbReference type="RefSeq" id="XP_002677714.1">
    <property type="nucleotide sequence ID" value="XM_002677668.1"/>
</dbReference>
<evidence type="ECO:0000256" key="7">
    <source>
        <dbReference type="PROSITE-ProRule" id="PRU00221"/>
    </source>
</evidence>
<dbReference type="VEuPathDB" id="AmoebaDB:NAEGRDRAFT_33285"/>
<evidence type="ECO:0000313" key="10">
    <source>
        <dbReference type="Proteomes" id="UP000006671"/>
    </source>
</evidence>
<feature type="repeat" description="WD" evidence="7">
    <location>
        <begin position="291"/>
        <end position="323"/>
    </location>
</feature>
<dbReference type="GO" id="GO:0003714">
    <property type="term" value="F:transcription corepressor activity"/>
    <property type="evidence" value="ECO:0007669"/>
    <property type="project" value="InterPro"/>
</dbReference>